<dbReference type="RefSeq" id="XP_022475288.1">
    <property type="nucleotide sequence ID" value="XM_022618146.1"/>
</dbReference>
<sequence>MWPPRYPHERLISEQHACMLNDAVLYNRERLDSGLGDELFENFRNKEYEEQGQYRIILAGALMMRTGAKIKASHFQHLRDLVPKIPCQPGSALPFADLGFRGPGKAQFLAALDNYQPGTPRDFYEPRQD</sequence>
<name>A0A1G4B9N8_9PEZI</name>
<protein>
    <submittedName>
        <fullName evidence="1">Uncharacterized protein</fullName>
    </submittedName>
</protein>
<evidence type="ECO:0000313" key="2">
    <source>
        <dbReference type="Proteomes" id="UP000176998"/>
    </source>
</evidence>
<dbReference type="AlphaFoldDB" id="A0A1G4B9N8"/>
<dbReference type="EMBL" id="MJBS01000049">
    <property type="protein sequence ID" value="OHE98137.1"/>
    <property type="molecule type" value="Genomic_DNA"/>
</dbReference>
<comment type="caution">
    <text evidence="1">The sequence shown here is derived from an EMBL/GenBank/DDBJ whole genome shotgun (WGS) entry which is preliminary data.</text>
</comment>
<dbReference type="OrthoDB" id="341421at2759"/>
<reference evidence="1 2" key="1">
    <citation type="submission" date="2016-09" db="EMBL/GenBank/DDBJ databases">
        <authorList>
            <person name="Capua I."/>
            <person name="De Benedictis P."/>
            <person name="Joannis T."/>
            <person name="Lombin L.H."/>
            <person name="Cattoli G."/>
        </authorList>
    </citation>
    <scope>NUCLEOTIDE SEQUENCE [LARGE SCALE GENOMIC DNA]</scope>
    <source>
        <strain evidence="1 2">IMI 309357</strain>
    </source>
</reference>
<gene>
    <name evidence="1" type="ORF">CORC01_06505</name>
</gene>
<organism evidence="1 2">
    <name type="scientific">Colletotrichum orchidophilum</name>
    <dbReference type="NCBI Taxonomy" id="1209926"/>
    <lineage>
        <taxon>Eukaryota</taxon>
        <taxon>Fungi</taxon>
        <taxon>Dikarya</taxon>
        <taxon>Ascomycota</taxon>
        <taxon>Pezizomycotina</taxon>
        <taxon>Sordariomycetes</taxon>
        <taxon>Hypocreomycetidae</taxon>
        <taxon>Glomerellales</taxon>
        <taxon>Glomerellaceae</taxon>
        <taxon>Colletotrichum</taxon>
    </lineage>
</organism>
<keyword evidence="2" id="KW-1185">Reference proteome</keyword>
<accession>A0A1G4B9N8</accession>
<dbReference type="GeneID" id="34559656"/>
<proteinExistence type="predicted"/>
<evidence type="ECO:0000313" key="1">
    <source>
        <dbReference type="EMBL" id="OHE98137.1"/>
    </source>
</evidence>
<dbReference type="STRING" id="1209926.A0A1G4B9N8"/>
<dbReference type="Proteomes" id="UP000176998">
    <property type="component" value="Unassembled WGS sequence"/>
</dbReference>